<name>A0A4Y2N3T5_ARAVE</name>
<gene>
    <name evidence="2" type="ORF">AVEN_14020_1</name>
</gene>
<comment type="caution">
    <text evidence="2">The sequence shown here is derived from an EMBL/GenBank/DDBJ whole genome shotgun (WGS) entry which is preliminary data.</text>
</comment>
<dbReference type="SUPFAM" id="SSF56672">
    <property type="entry name" value="DNA/RNA polymerases"/>
    <property type="match status" value="1"/>
</dbReference>
<feature type="domain" description="Reverse transcriptase" evidence="1">
    <location>
        <begin position="203"/>
        <end position="272"/>
    </location>
</feature>
<dbReference type="PANTHER" id="PTHR19446">
    <property type="entry name" value="REVERSE TRANSCRIPTASES"/>
    <property type="match status" value="1"/>
</dbReference>
<evidence type="ECO:0000313" key="2">
    <source>
        <dbReference type="EMBL" id="GBN32847.1"/>
    </source>
</evidence>
<dbReference type="InterPro" id="IPR000477">
    <property type="entry name" value="RT_dom"/>
</dbReference>
<dbReference type="Pfam" id="PF00078">
    <property type="entry name" value="RVT_1"/>
    <property type="match status" value="1"/>
</dbReference>
<organism evidence="2 3">
    <name type="scientific">Araneus ventricosus</name>
    <name type="common">Orbweaver spider</name>
    <name type="synonym">Epeira ventricosa</name>
    <dbReference type="NCBI Taxonomy" id="182803"/>
    <lineage>
        <taxon>Eukaryota</taxon>
        <taxon>Metazoa</taxon>
        <taxon>Ecdysozoa</taxon>
        <taxon>Arthropoda</taxon>
        <taxon>Chelicerata</taxon>
        <taxon>Arachnida</taxon>
        <taxon>Araneae</taxon>
        <taxon>Araneomorphae</taxon>
        <taxon>Entelegynae</taxon>
        <taxon>Araneoidea</taxon>
        <taxon>Araneidae</taxon>
        <taxon>Araneus</taxon>
    </lineage>
</organism>
<dbReference type="AlphaFoldDB" id="A0A4Y2N3T5"/>
<dbReference type="EMBL" id="BGPR01008301">
    <property type="protein sequence ID" value="GBN32847.1"/>
    <property type="molecule type" value="Genomic_DNA"/>
</dbReference>
<evidence type="ECO:0000313" key="3">
    <source>
        <dbReference type="Proteomes" id="UP000499080"/>
    </source>
</evidence>
<accession>A0A4Y2N3T5</accession>
<reference evidence="2 3" key="1">
    <citation type="journal article" date="2019" name="Sci. Rep.">
        <title>Orb-weaving spider Araneus ventricosus genome elucidates the spidroin gene catalogue.</title>
        <authorList>
            <person name="Kono N."/>
            <person name="Nakamura H."/>
            <person name="Ohtoshi R."/>
            <person name="Moran D.A.P."/>
            <person name="Shinohara A."/>
            <person name="Yoshida Y."/>
            <person name="Fujiwara M."/>
            <person name="Mori M."/>
            <person name="Tomita M."/>
            <person name="Arakawa K."/>
        </authorList>
    </citation>
    <scope>NUCLEOTIDE SEQUENCE [LARGE SCALE GENOMIC DNA]</scope>
</reference>
<dbReference type="OrthoDB" id="6628767at2759"/>
<dbReference type="GO" id="GO:0071897">
    <property type="term" value="P:DNA biosynthetic process"/>
    <property type="evidence" value="ECO:0007669"/>
    <property type="project" value="UniProtKB-ARBA"/>
</dbReference>
<dbReference type="Proteomes" id="UP000499080">
    <property type="component" value="Unassembled WGS sequence"/>
</dbReference>
<proteinExistence type="predicted"/>
<evidence type="ECO:0000259" key="1">
    <source>
        <dbReference type="Pfam" id="PF00078"/>
    </source>
</evidence>
<keyword evidence="3" id="KW-1185">Reference proteome</keyword>
<protein>
    <recommendedName>
        <fullName evidence="1">Reverse transcriptase domain-containing protein</fullName>
    </recommendedName>
</protein>
<dbReference type="InterPro" id="IPR043502">
    <property type="entry name" value="DNA/RNA_pol_sf"/>
</dbReference>
<sequence>MEQSDITANNFAAFEELVDEYCADNRAAVLPDNAAVIQKMFKRNKKKAVRVITKQQGSRCSVEPATIFNHFSTSWIASTSDADYYTQSNDERVEVFDRPFTLGEVSRKLKAADNTSPGPDRITCHHCRKTENSIKTLTSILNLCILFRKDPDSWKKSMTILLSKSGDPLDLKKWRPIALSNTIYKLFAKTQILAKDTRTDYIDVRRGVKQGCPLSGILFNLPIDPTLRRIQGNASDHRILAFADDIALLAHSPEDLQSMHDLVHDDLKKINL</sequence>